<dbReference type="InterPro" id="IPR024185">
    <property type="entry name" value="FTHF_cligase-like_sf"/>
</dbReference>
<dbReference type="PANTHER" id="PTHR23407:SF1">
    <property type="entry name" value="5-FORMYLTETRAHYDROFOLATE CYCLO-LIGASE"/>
    <property type="match status" value="1"/>
</dbReference>
<evidence type="ECO:0000313" key="5">
    <source>
        <dbReference type="EMBL" id="MBP3965620.1"/>
    </source>
</evidence>
<keyword evidence="4" id="KW-0479">Metal-binding</keyword>
<dbReference type="Proteomes" id="UP000673394">
    <property type="component" value="Unassembled WGS sequence"/>
</dbReference>
<dbReference type="EC" id="6.3.3.2" evidence="4"/>
<dbReference type="Gene3D" id="3.40.50.10420">
    <property type="entry name" value="NagB/RpiA/CoA transferase-like"/>
    <property type="match status" value="1"/>
</dbReference>
<dbReference type="InterPro" id="IPR037171">
    <property type="entry name" value="NagB/RpiA_transferase-like"/>
</dbReference>
<evidence type="ECO:0000256" key="2">
    <source>
        <dbReference type="ARBA" id="ARBA00022741"/>
    </source>
</evidence>
<keyword evidence="2 4" id="KW-0547">Nucleotide-binding</keyword>
<dbReference type="PIRSF" id="PIRSF006806">
    <property type="entry name" value="FTHF_cligase"/>
    <property type="match status" value="1"/>
</dbReference>
<dbReference type="RefSeq" id="WP_210662165.1">
    <property type="nucleotide sequence ID" value="NZ_JAGKSP010000011.1"/>
</dbReference>
<comment type="similarity">
    <text evidence="1 4">Belongs to the 5-formyltetrahydrofolate cyclo-ligase family.</text>
</comment>
<proteinExistence type="inferred from homology"/>
<dbReference type="PANTHER" id="PTHR23407">
    <property type="entry name" value="ATPASE INHIBITOR/5-FORMYLTETRAHYDROFOLATE CYCLO-LIGASE"/>
    <property type="match status" value="1"/>
</dbReference>
<reference evidence="5 6" key="1">
    <citation type="submission" date="2021-04" db="EMBL/GenBank/DDBJ databases">
        <title>Paenibacillus sp. DLE-14 whole genome sequence.</title>
        <authorList>
            <person name="Ham Y.J."/>
        </authorList>
    </citation>
    <scope>NUCLEOTIDE SEQUENCE [LARGE SCALE GENOMIC DNA]</scope>
    <source>
        <strain evidence="5 6">DLE-14</strain>
    </source>
</reference>
<comment type="catalytic activity">
    <reaction evidence="4">
        <text>(6S)-5-formyl-5,6,7,8-tetrahydrofolate + ATP = (6R)-5,10-methenyltetrahydrofolate + ADP + phosphate</text>
        <dbReference type="Rhea" id="RHEA:10488"/>
        <dbReference type="ChEBI" id="CHEBI:30616"/>
        <dbReference type="ChEBI" id="CHEBI:43474"/>
        <dbReference type="ChEBI" id="CHEBI:57455"/>
        <dbReference type="ChEBI" id="CHEBI:57457"/>
        <dbReference type="ChEBI" id="CHEBI:456216"/>
        <dbReference type="EC" id="6.3.3.2"/>
    </reaction>
</comment>
<comment type="caution">
    <text evidence="5">The sequence shown here is derived from an EMBL/GenBank/DDBJ whole genome shotgun (WGS) entry which is preliminary data.</text>
</comment>
<keyword evidence="6" id="KW-1185">Reference proteome</keyword>
<dbReference type="GO" id="GO:0030272">
    <property type="term" value="F:5-formyltetrahydrofolate cyclo-ligase activity"/>
    <property type="evidence" value="ECO:0007669"/>
    <property type="project" value="UniProtKB-EC"/>
</dbReference>
<keyword evidence="4" id="KW-0460">Magnesium</keyword>
<gene>
    <name evidence="5" type="ORF">I8J30_23165</name>
</gene>
<dbReference type="SUPFAM" id="SSF100950">
    <property type="entry name" value="NagB/RpiA/CoA transferase-like"/>
    <property type="match status" value="1"/>
</dbReference>
<organism evidence="5 6">
    <name type="scientific">Paenibacillus lignilyticus</name>
    <dbReference type="NCBI Taxonomy" id="1172615"/>
    <lineage>
        <taxon>Bacteria</taxon>
        <taxon>Bacillati</taxon>
        <taxon>Bacillota</taxon>
        <taxon>Bacilli</taxon>
        <taxon>Bacillales</taxon>
        <taxon>Paenibacillaceae</taxon>
        <taxon>Paenibacillus</taxon>
    </lineage>
</organism>
<name>A0ABS5CIG8_9BACL</name>
<keyword evidence="5" id="KW-0436">Ligase</keyword>
<evidence type="ECO:0000313" key="6">
    <source>
        <dbReference type="Proteomes" id="UP000673394"/>
    </source>
</evidence>
<evidence type="ECO:0000256" key="4">
    <source>
        <dbReference type="RuleBase" id="RU361279"/>
    </source>
</evidence>
<protein>
    <recommendedName>
        <fullName evidence="4">5-formyltetrahydrofolate cyclo-ligase</fullName>
        <ecNumber evidence="4">6.3.3.2</ecNumber>
    </recommendedName>
</protein>
<dbReference type="InterPro" id="IPR002698">
    <property type="entry name" value="FTHF_cligase"/>
</dbReference>
<dbReference type="NCBIfam" id="TIGR02727">
    <property type="entry name" value="MTHFS_bact"/>
    <property type="match status" value="1"/>
</dbReference>
<evidence type="ECO:0000256" key="3">
    <source>
        <dbReference type="ARBA" id="ARBA00022840"/>
    </source>
</evidence>
<sequence>MSQSEKKTARLSAIKKRDGYPEQLRLAWSDTACQLAVEWLQARPGKPVRSVMIYVPFRSELDPTLLVEWCWRKGIEVAVPRCIQASRGMELYRLRAWDELMPGAYGIKEPDPGAAERCEPDFMPDIVFVPGLAFDKRGGRLGYGGGYYDRFHERMRGLAAASGRPMPEWIGLGYEAQWMENETLVPMDNHDAYVDAVITEHGLTRRR</sequence>
<dbReference type="EMBL" id="JAGKSP010000011">
    <property type="protein sequence ID" value="MBP3965620.1"/>
    <property type="molecule type" value="Genomic_DNA"/>
</dbReference>
<dbReference type="Pfam" id="PF01812">
    <property type="entry name" value="5-FTHF_cyc-lig"/>
    <property type="match status" value="1"/>
</dbReference>
<evidence type="ECO:0000256" key="1">
    <source>
        <dbReference type="ARBA" id="ARBA00010638"/>
    </source>
</evidence>
<comment type="cofactor">
    <cofactor evidence="4">
        <name>Mg(2+)</name>
        <dbReference type="ChEBI" id="CHEBI:18420"/>
    </cofactor>
</comment>
<keyword evidence="3 4" id="KW-0067">ATP-binding</keyword>
<accession>A0ABS5CIG8</accession>